<dbReference type="EMBL" id="BJCL01000007">
    <property type="protein sequence ID" value="GCL63798.1"/>
    <property type="molecule type" value="Genomic_DNA"/>
</dbReference>
<dbReference type="Pfam" id="PF01425">
    <property type="entry name" value="Amidase"/>
    <property type="match status" value="1"/>
</dbReference>
<dbReference type="InterPro" id="IPR000120">
    <property type="entry name" value="Amidase"/>
</dbReference>
<reference evidence="3" key="1">
    <citation type="submission" date="2019-03" db="EMBL/GenBank/DDBJ databases">
        <title>Aquabacterium pictum sp.nov., the first bacteriochlorophyll a-containing freshwater bacterium in the genus Aquabacterium of the class Betaproteobacteria.</title>
        <authorList>
            <person name="Hirose S."/>
            <person name="Tank M."/>
            <person name="Hara E."/>
            <person name="Tamaki H."/>
            <person name="Takaichi S."/>
            <person name="Haruta S."/>
            <person name="Hanada S."/>
        </authorList>
    </citation>
    <scope>NUCLEOTIDE SEQUENCE [LARGE SCALE GENOMIC DNA]</scope>
    <source>
        <strain evidence="3">W35</strain>
    </source>
</reference>
<dbReference type="PANTHER" id="PTHR11895:SF151">
    <property type="entry name" value="GLUTAMYL-TRNA(GLN) AMIDOTRANSFERASE SUBUNIT A"/>
    <property type="match status" value="1"/>
</dbReference>
<dbReference type="PANTHER" id="PTHR11895">
    <property type="entry name" value="TRANSAMIDASE"/>
    <property type="match status" value="1"/>
</dbReference>
<dbReference type="InterPro" id="IPR023631">
    <property type="entry name" value="Amidase_dom"/>
</dbReference>
<organism evidence="2 3">
    <name type="scientific">Pseudaquabacterium pictum</name>
    <dbReference type="NCBI Taxonomy" id="2315236"/>
    <lineage>
        <taxon>Bacteria</taxon>
        <taxon>Pseudomonadati</taxon>
        <taxon>Pseudomonadota</taxon>
        <taxon>Betaproteobacteria</taxon>
        <taxon>Burkholderiales</taxon>
        <taxon>Sphaerotilaceae</taxon>
        <taxon>Pseudaquabacterium</taxon>
    </lineage>
</organism>
<dbReference type="InterPro" id="IPR036928">
    <property type="entry name" value="AS_sf"/>
</dbReference>
<evidence type="ECO:0000313" key="2">
    <source>
        <dbReference type="EMBL" id="GCL63798.1"/>
    </source>
</evidence>
<evidence type="ECO:0000313" key="3">
    <source>
        <dbReference type="Proteomes" id="UP000301751"/>
    </source>
</evidence>
<dbReference type="SUPFAM" id="SSF75304">
    <property type="entry name" value="Amidase signature (AS) enzymes"/>
    <property type="match status" value="1"/>
</dbReference>
<name>A0A480AYC8_9BURK</name>
<dbReference type="GO" id="GO:0016740">
    <property type="term" value="F:transferase activity"/>
    <property type="evidence" value="ECO:0007669"/>
    <property type="project" value="UniProtKB-KW"/>
</dbReference>
<dbReference type="Proteomes" id="UP000301751">
    <property type="component" value="Unassembled WGS sequence"/>
</dbReference>
<protein>
    <submittedName>
        <fullName evidence="2">Amidotransferase</fullName>
    </submittedName>
</protein>
<proteinExistence type="predicted"/>
<keyword evidence="3" id="KW-1185">Reference proteome</keyword>
<feature type="domain" description="Amidase" evidence="1">
    <location>
        <begin position="25"/>
        <end position="447"/>
    </location>
</feature>
<gene>
    <name evidence="2" type="ORF">AQPW35_28790</name>
</gene>
<accession>A0A480AYC8</accession>
<sequence length="460" mass="47847">MSWHTTTARALAAQVQARTTTALAVAEHFIARVQAHNPALNALVQFHPDRVRAEAADVDQRLASGASLPLAGVPVTVKDNVWVAGYAQQQGSRVHDGFVAPRDAWVVARLKSLGAVVLGISNCSEFACKGNTVNLVYGATRHPMDRTLTPGGSSGGAAAAVAAGLGLLAIGTDAGGSTRRPAAHTGLVGLKPSPGLIPHPWGFAEPNYGLSVIGLLGRDVGDVAWLFDRLIAFDAADPSAPPLAVDLGVGELQPPPRALRIGWSPQLGCGFAVDADVAAALQARVDALRAQGWTITDADPAWPDGTREYPLIKLQHAGLHALYGRHLDAGHPPIDPDLAAQITLGAQVTAADVATALRLRERITSALATYFDRFDLLLTPTAPVTAWPVDQLGPAVIGGLPAGPRGHAAFTPLFNYAGVPAISVPAGMVRNLPVGMQVVAPRYEDARAMRFAAMLECAGG</sequence>
<dbReference type="Gene3D" id="3.90.1300.10">
    <property type="entry name" value="Amidase signature (AS) domain"/>
    <property type="match status" value="1"/>
</dbReference>
<dbReference type="OrthoDB" id="8576090at2"/>
<evidence type="ECO:0000259" key="1">
    <source>
        <dbReference type="Pfam" id="PF01425"/>
    </source>
</evidence>
<comment type="caution">
    <text evidence="2">The sequence shown here is derived from an EMBL/GenBank/DDBJ whole genome shotgun (WGS) entry which is preliminary data.</text>
</comment>
<dbReference type="AlphaFoldDB" id="A0A480AYC8"/>
<dbReference type="RefSeq" id="WP_137733543.1">
    <property type="nucleotide sequence ID" value="NZ_BJCL01000007.1"/>
</dbReference>
<keyword evidence="2" id="KW-0808">Transferase</keyword>